<protein>
    <submittedName>
        <fullName evidence="2">Metallophosphoesterase</fullName>
    </submittedName>
</protein>
<dbReference type="PANTHER" id="PTHR31302:SF20">
    <property type="entry name" value="CONSERVED PROTEIN"/>
    <property type="match status" value="1"/>
</dbReference>
<dbReference type="InterPro" id="IPR004843">
    <property type="entry name" value="Calcineurin-like_PHP"/>
</dbReference>
<evidence type="ECO:0000259" key="1">
    <source>
        <dbReference type="Pfam" id="PF00149"/>
    </source>
</evidence>
<dbReference type="InterPro" id="IPR029052">
    <property type="entry name" value="Metallo-depent_PP-like"/>
</dbReference>
<proteinExistence type="predicted"/>
<dbReference type="SUPFAM" id="SSF56300">
    <property type="entry name" value="Metallo-dependent phosphatases"/>
    <property type="match status" value="1"/>
</dbReference>
<gene>
    <name evidence="2" type="ORF">Vqi01_34120</name>
</gene>
<feature type="domain" description="Calcineurin-like phosphoesterase" evidence="1">
    <location>
        <begin position="69"/>
        <end position="252"/>
    </location>
</feature>
<dbReference type="Gene3D" id="3.60.21.10">
    <property type="match status" value="1"/>
</dbReference>
<dbReference type="Pfam" id="PF00149">
    <property type="entry name" value="Metallophos"/>
    <property type="match status" value="1"/>
</dbReference>
<dbReference type="PANTHER" id="PTHR31302">
    <property type="entry name" value="TRANSMEMBRANE PROTEIN WITH METALLOPHOSPHOESTERASE DOMAIN-RELATED"/>
    <property type="match status" value="1"/>
</dbReference>
<accession>A0ABQ4JE83</accession>
<keyword evidence="3" id="KW-1185">Reference proteome</keyword>
<dbReference type="EMBL" id="BOPC01000044">
    <property type="protein sequence ID" value="GIJ28250.1"/>
    <property type="molecule type" value="Genomic_DNA"/>
</dbReference>
<organism evidence="2 3">
    <name type="scientific">Micromonospora qiuiae</name>
    <dbReference type="NCBI Taxonomy" id="502268"/>
    <lineage>
        <taxon>Bacteria</taxon>
        <taxon>Bacillati</taxon>
        <taxon>Actinomycetota</taxon>
        <taxon>Actinomycetes</taxon>
        <taxon>Micromonosporales</taxon>
        <taxon>Micromonosporaceae</taxon>
        <taxon>Micromonospora</taxon>
    </lineage>
</organism>
<name>A0ABQ4JE83_9ACTN</name>
<dbReference type="Proteomes" id="UP000653076">
    <property type="component" value="Unassembled WGS sequence"/>
</dbReference>
<evidence type="ECO:0000313" key="3">
    <source>
        <dbReference type="Proteomes" id="UP000653076"/>
    </source>
</evidence>
<comment type="caution">
    <text evidence="2">The sequence shown here is derived from an EMBL/GenBank/DDBJ whole genome shotgun (WGS) entry which is preliminary data.</text>
</comment>
<sequence length="317" mass="33847">MSAVSRSFSVLMDGQTTLIGMGKRTLFRLATATVATGAAALAYASLVERNMFTLRRFDVPVLATGTEPLRVLHLSDLHMTPNQLRKQRWVASLAALDPDLVVVTGDNMAHPGAVPGVLRALQPLLDYPGAFVFGSNDYTGPVWKNPFTYFLPDREYTEGVELPYEELRDVFTGAGWTDLNNRRVTVKAGGRAIDMAGVDDPHVERDDYSSVSGPVDTAAGLAIALTHSPEPALLDEMAADGFGLLLAGHTHGGQVCVPGVGALVTNCGLPRSMAKGLHRWPGSDSWLHVSAGLGTHPTAPVRFACPPEASLLTLIPR</sequence>
<reference evidence="2 3" key="1">
    <citation type="submission" date="2021-01" db="EMBL/GenBank/DDBJ databases">
        <title>Whole genome shotgun sequence of Verrucosispora qiuiae NBRC 106684.</title>
        <authorList>
            <person name="Komaki H."/>
            <person name="Tamura T."/>
        </authorList>
    </citation>
    <scope>NUCLEOTIDE SEQUENCE [LARGE SCALE GENOMIC DNA]</scope>
    <source>
        <strain evidence="2 3">NBRC 106684</strain>
    </source>
</reference>
<evidence type="ECO:0000313" key="2">
    <source>
        <dbReference type="EMBL" id="GIJ28250.1"/>
    </source>
</evidence>
<dbReference type="InterPro" id="IPR051158">
    <property type="entry name" value="Metallophosphoesterase_sf"/>
</dbReference>